<keyword evidence="2 5" id="KW-0545">Nucleotide biosynthesis</keyword>
<dbReference type="NCBIfam" id="NF011105">
    <property type="entry name" value="PRK14532.1"/>
    <property type="match status" value="1"/>
</dbReference>
<comment type="function">
    <text evidence="5">Catalyzes the reversible transfer of the terminal phosphate group between ATP and AMP. Plays an important role in cellular energy homeostasis and in adenine nucleotide metabolism.</text>
</comment>
<dbReference type="HAMAP" id="MF_00235">
    <property type="entry name" value="Adenylate_kinase_Adk"/>
    <property type="match status" value="1"/>
</dbReference>
<dbReference type="InterPro" id="IPR033690">
    <property type="entry name" value="Adenylat_kinase_CS"/>
</dbReference>
<name>A0A934UZL1_9PROT</name>
<keyword evidence="5" id="KW-0963">Cytoplasm</keyword>
<comment type="caution">
    <text evidence="5">Lacks conserved residue(s) required for the propagation of feature annotation.</text>
</comment>
<evidence type="ECO:0000256" key="3">
    <source>
        <dbReference type="ARBA" id="ARBA00022741"/>
    </source>
</evidence>
<reference evidence="9" key="2">
    <citation type="journal article" date="2020" name="Microorganisms">
        <title>Osmotic Adaptation and Compatible Solute Biosynthesis of Phototrophic Bacteria as Revealed from Genome Analyses.</title>
        <authorList>
            <person name="Imhoff J.F."/>
            <person name="Rahn T."/>
            <person name="Kunzel S."/>
            <person name="Keller A."/>
            <person name="Neulinger S.C."/>
        </authorList>
    </citation>
    <scope>NUCLEOTIDE SEQUENCE</scope>
    <source>
        <strain evidence="9">DSM 9154</strain>
    </source>
</reference>
<accession>A0A934UZL1</accession>
<feature type="binding site" evidence="5">
    <location>
        <begin position="57"/>
        <end position="59"/>
    </location>
    <ligand>
        <name>AMP</name>
        <dbReference type="ChEBI" id="CHEBI:456215"/>
    </ligand>
</feature>
<feature type="binding site" evidence="5">
    <location>
        <position position="200"/>
    </location>
    <ligand>
        <name>ATP</name>
        <dbReference type="ChEBI" id="CHEBI:30616"/>
    </ligand>
</feature>
<evidence type="ECO:0000313" key="10">
    <source>
        <dbReference type="Proteomes" id="UP000778970"/>
    </source>
</evidence>
<dbReference type="PRINTS" id="PR00094">
    <property type="entry name" value="ADENYLTKNASE"/>
</dbReference>
<dbReference type="CDD" id="cd01428">
    <property type="entry name" value="ADK"/>
    <property type="match status" value="1"/>
</dbReference>
<keyword evidence="10" id="KW-1185">Reference proteome</keyword>
<feature type="binding site" evidence="5">
    <location>
        <position position="36"/>
    </location>
    <ligand>
        <name>AMP</name>
        <dbReference type="ChEBI" id="CHEBI:456215"/>
    </ligand>
</feature>
<dbReference type="GO" id="GO:0005524">
    <property type="term" value="F:ATP binding"/>
    <property type="evidence" value="ECO:0007669"/>
    <property type="project" value="UniProtKB-UniRule"/>
</dbReference>
<evidence type="ECO:0000256" key="6">
    <source>
        <dbReference type="RuleBase" id="RU003330"/>
    </source>
</evidence>
<dbReference type="GO" id="GO:0044209">
    <property type="term" value="P:AMP salvage"/>
    <property type="evidence" value="ECO:0007669"/>
    <property type="project" value="UniProtKB-UniRule"/>
</dbReference>
<feature type="region of interest" description="NMP" evidence="5">
    <location>
        <begin position="30"/>
        <end position="59"/>
    </location>
</feature>
<dbReference type="NCBIfam" id="NF001380">
    <property type="entry name" value="PRK00279.1-2"/>
    <property type="match status" value="1"/>
</dbReference>
<dbReference type="FunFam" id="3.40.50.300:FF:000106">
    <property type="entry name" value="Adenylate kinase mitochondrial"/>
    <property type="match status" value="1"/>
</dbReference>
<feature type="binding site" evidence="5">
    <location>
        <position position="133"/>
    </location>
    <ligand>
        <name>Zn(2+)</name>
        <dbReference type="ChEBI" id="CHEBI:29105"/>
        <note>structural</note>
    </ligand>
</feature>
<evidence type="ECO:0000313" key="9">
    <source>
        <dbReference type="EMBL" id="MBK1696524.1"/>
    </source>
</evidence>
<gene>
    <name evidence="5" type="primary">adk</name>
    <name evidence="9" type="ORF">CKO21_04610</name>
</gene>
<dbReference type="GO" id="GO:0004017">
    <property type="term" value="F:AMP kinase activity"/>
    <property type="evidence" value="ECO:0007669"/>
    <property type="project" value="UniProtKB-UniRule"/>
</dbReference>
<dbReference type="GO" id="GO:0005737">
    <property type="term" value="C:cytoplasm"/>
    <property type="evidence" value="ECO:0007669"/>
    <property type="project" value="UniProtKB-SubCell"/>
</dbReference>
<dbReference type="InterPro" id="IPR007862">
    <property type="entry name" value="Adenylate_kinase_lid-dom"/>
</dbReference>
<proteinExistence type="inferred from homology"/>
<dbReference type="Gene3D" id="3.40.50.300">
    <property type="entry name" value="P-loop containing nucleotide triphosphate hydrolases"/>
    <property type="match status" value="1"/>
</dbReference>
<dbReference type="GO" id="GO:0008270">
    <property type="term" value="F:zinc ion binding"/>
    <property type="evidence" value="ECO:0007669"/>
    <property type="project" value="UniProtKB-UniRule"/>
</dbReference>
<dbReference type="PROSITE" id="PS00113">
    <property type="entry name" value="ADENYLATE_KINASE"/>
    <property type="match status" value="1"/>
</dbReference>
<dbReference type="Pfam" id="PF00406">
    <property type="entry name" value="ADK"/>
    <property type="match status" value="1"/>
</dbReference>
<dbReference type="InterPro" id="IPR000850">
    <property type="entry name" value="Adenylat/UMP-CMP_kin"/>
</dbReference>
<feature type="binding site" evidence="5">
    <location>
        <position position="172"/>
    </location>
    <ligand>
        <name>AMP</name>
        <dbReference type="ChEBI" id="CHEBI:456215"/>
    </ligand>
</feature>
<dbReference type="SUPFAM" id="SSF52540">
    <property type="entry name" value="P-loop containing nucleoside triphosphate hydrolases"/>
    <property type="match status" value="1"/>
</dbReference>
<feature type="binding site" evidence="5">
    <location>
        <position position="153"/>
    </location>
    <ligand>
        <name>Zn(2+)</name>
        <dbReference type="ChEBI" id="CHEBI:29105"/>
        <note>structural</note>
    </ligand>
</feature>
<keyword evidence="4 5" id="KW-0418">Kinase</keyword>
<dbReference type="NCBIfam" id="NF011100">
    <property type="entry name" value="PRK14527.1"/>
    <property type="match status" value="1"/>
</dbReference>
<sequence length="217" mass="24099">MNIILLGPPGAGKGTQAKRLERDYGIPQLATGDMLRAAVASGSELGQQAKKVMDAGELMPDDLMVRMIEDRISQPDCQNGFILDGFPRTTAQAEALDQMLRKRGASLDHVIELKVEEESLVDRITGRYSCAKCGAGYHDRYQAPKVEGVCDYCGSTEFKRREDDNEETVRSRMQAYRDQTAPILPYYHEQGKLKQVDGMADIDEVTGQIKRILDGKA</sequence>
<keyword evidence="5 7" id="KW-0067">ATP-binding</keyword>
<comment type="pathway">
    <text evidence="5">Purine metabolism; AMP biosynthesis via salvage pathway; AMP from ADP: step 1/1.</text>
</comment>
<dbReference type="PANTHER" id="PTHR23359">
    <property type="entry name" value="NUCLEOTIDE KINASE"/>
    <property type="match status" value="1"/>
</dbReference>
<feature type="binding site" evidence="5">
    <location>
        <begin position="10"/>
        <end position="15"/>
    </location>
    <ligand>
        <name>ATP</name>
        <dbReference type="ChEBI" id="CHEBI:30616"/>
    </ligand>
</feature>
<reference evidence="9" key="1">
    <citation type="submission" date="2017-08" db="EMBL/GenBank/DDBJ databases">
        <authorList>
            <person name="Imhoff J.F."/>
            <person name="Rahn T."/>
            <person name="Kuenzel S."/>
            <person name="Neulinger S.C."/>
        </authorList>
    </citation>
    <scope>NUCLEOTIDE SEQUENCE</scope>
    <source>
        <strain evidence="9">DSM 9154</strain>
    </source>
</reference>
<evidence type="ECO:0000259" key="8">
    <source>
        <dbReference type="Pfam" id="PF05191"/>
    </source>
</evidence>
<dbReference type="InterPro" id="IPR006259">
    <property type="entry name" value="Adenyl_kin_sub"/>
</dbReference>
<feature type="binding site" evidence="5">
    <location>
        <position position="127"/>
    </location>
    <ligand>
        <name>ATP</name>
        <dbReference type="ChEBI" id="CHEBI:30616"/>
    </ligand>
</feature>
<feature type="binding site" evidence="5">
    <location>
        <position position="161"/>
    </location>
    <ligand>
        <name>AMP</name>
        <dbReference type="ChEBI" id="CHEBI:456215"/>
    </ligand>
</feature>
<dbReference type="NCBIfam" id="TIGR01351">
    <property type="entry name" value="adk"/>
    <property type="match status" value="1"/>
</dbReference>
<dbReference type="AlphaFoldDB" id="A0A934UZL1"/>
<dbReference type="EC" id="2.7.4.3" evidence="5 7"/>
<evidence type="ECO:0000256" key="1">
    <source>
        <dbReference type="ARBA" id="ARBA00022679"/>
    </source>
</evidence>
<feature type="binding site" evidence="5">
    <location>
        <position position="130"/>
    </location>
    <ligand>
        <name>Zn(2+)</name>
        <dbReference type="ChEBI" id="CHEBI:29105"/>
        <note>structural</note>
    </ligand>
</feature>
<comment type="domain">
    <text evidence="5">Consists of three domains, a large central CORE domain and two small peripheral domains, NMPbind and LID, which undergo movements during catalysis. The LID domain closes over the site of phosphoryl transfer upon ATP binding. Assembling and dissambling the active center during each catalytic cycle provides an effective means to prevent ATP hydrolysis. Some bacteria have evolved a zinc-coordinating structure that stabilizes the LID domain.</text>
</comment>
<keyword evidence="5" id="KW-0862">Zinc</keyword>
<dbReference type="RefSeq" id="WP_027289382.1">
    <property type="nucleotide sequence ID" value="NZ_NRRE01000017.1"/>
</dbReference>
<comment type="similarity">
    <text evidence="5 6">Belongs to the adenylate kinase family.</text>
</comment>
<evidence type="ECO:0000256" key="7">
    <source>
        <dbReference type="RuleBase" id="RU003331"/>
    </source>
</evidence>
<feature type="binding site" evidence="5">
    <location>
        <position position="31"/>
    </location>
    <ligand>
        <name>AMP</name>
        <dbReference type="ChEBI" id="CHEBI:456215"/>
    </ligand>
</feature>
<dbReference type="Proteomes" id="UP000778970">
    <property type="component" value="Unassembled WGS sequence"/>
</dbReference>
<keyword evidence="1 5" id="KW-0808">Transferase</keyword>
<evidence type="ECO:0000256" key="5">
    <source>
        <dbReference type="HAMAP-Rule" id="MF_00235"/>
    </source>
</evidence>
<dbReference type="EMBL" id="NRRE01000017">
    <property type="protein sequence ID" value="MBK1696524.1"/>
    <property type="molecule type" value="Genomic_DNA"/>
</dbReference>
<feature type="domain" description="Adenylate kinase active site lid" evidence="8">
    <location>
        <begin position="127"/>
        <end position="163"/>
    </location>
</feature>
<comment type="catalytic activity">
    <reaction evidence="5 7">
        <text>AMP + ATP = 2 ADP</text>
        <dbReference type="Rhea" id="RHEA:12973"/>
        <dbReference type="ChEBI" id="CHEBI:30616"/>
        <dbReference type="ChEBI" id="CHEBI:456215"/>
        <dbReference type="ChEBI" id="CHEBI:456216"/>
        <dbReference type="EC" id="2.7.4.3"/>
    </reaction>
</comment>
<organism evidence="9 10">
    <name type="scientific">Rhodovibrio salinarum</name>
    <dbReference type="NCBI Taxonomy" id="1087"/>
    <lineage>
        <taxon>Bacteria</taxon>
        <taxon>Pseudomonadati</taxon>
        <taxon>Pseudomonadota</taxon>
        <taxon>Alphaproteobacteria</taxon>
        <taxon>Rhodospirillales</taxon>
        <taxon>Rhodovibrionaceae</taxon>
        <taxon>Rhodovibrio</taxon>
    </lineage>
</organism>
<comment type="subunit">
    <text evidence="5 7">Monomer.</text>
</comment>
<comment type="subcellular location">
    <subcellularLocation>
        <location evidence="5 7">Cytoplasm</location>
    </subcellularLocation>
</comment>
<dbReference type="Pfam" id="PF05191">
    <property type="entry name" value="ADK_lid"/>
    <property type="match status" value="1"/>
</dbReference>
<feature type="binding site" evidence="5">
    <location>
        <position position="150"/>
    </location>
    <ligand>
        <name>Zn(2+)</name>
        <dbReference type="ChEBI" id="CHEBI:29105"/>
        <note>structural</note>
    </ligand>
</feature>
<evidence type="ECO:0000256" key="2">
    <source>
        <dbReference type="ARBA" id="ARBA00022727"/>
    </source>
</evidence>
<keyword evidence="3 5" id="KW-0547">Nucleotide-binding</keyword>
<feature type="binding site" evidence="5">
    <location>
        <position position="92"/>
    </location>
    <ligand>
        <name>AMP</name>
        <dbReference type="ChEBI" id="CHEBI:456215"/>
    </ligand>
</feature>
<dbReference type="NCBIfam" id="NF001381">
    <property type="entry name" value="PRK00279.1-3"/>
    <property type="match status" value="1"/>
</dbReference>
<evidence type="ECO:0000256" key="4">
    <source>
        <dbReference type="ARBA" id="ARBA00022777"/>
    </source>
</evidence>
<feature type="binding site" evidence="5">
    <location>
        <begin position="85"/>
        <end position="88"/>
    </location>
    <ligand>
        <name>AMP</name>
        <dbReference type="ChEBI" id="CHEBI:456215"/>
    </ligand>
</feature>
<keyword evidence="5" id="KW-0479">Metal-binding</keyword>
<comment type="caution">
    <text evidence="9">The sequence shown here is derived from an EMBL/GenBank/DDBJ whole genome shotgun (WGS) entry which is preliminary data.</text>
</comment>
<protein>
    <recommendedName>
        <fullName evidence="5 7">Adenylate kinase</fullName>
        <shortName evidence="5">AK</shortName>
        <ecNumber evidence="5 7">2.7.4.3</ecNumber>
    </recommendedName>
    <alternativeName>
        <fullName evidence="5">ATP-AMP transphosphorylase</fullName>
    </alternativeName>
    <alternativeName>
        <fullName evidence="5">ATP:AMP phosphotransferase</fullName>
    </alternativeName>
    <alternativeName>
        <fullName evidence="5">Adenylate monophosphate kinase</fullName>
    </alternativeName>
</protein>
<dbReference type="InterPro" id="IPR027417">
    <property type="entry name" value="P-loop_NTPase"/>
</dbReference>